<evidence type="ECO:0000313" key="1">
    <source>
        <dbReference type="EMBL" id="MBU3805184.1"/>
    </source>
</evidence>
<proteinExistence type="predicted"/>
<dbReference type="AlphaFoldDB" id="A0A9E2KE07"/>
<dbReference type="EMBL" id="JAHLFQ010000251">
    <property type="protein sequence ID" value="MBU3805184.1"/>
    <property type="molecule type" value="Genomic_DNA"/>
</dbReference>
<comment type="caution">
    <text evidence="1">The sequence shown here is derived from an EMBL/GenBank/DDBJ whole genome shotgun (WGS) entry which is preliminary data.</text>
</comment>
<dbReference type="InterPro" id="IPR027396">
    <property type="entry name" value="DsrEFH-like"/>
</dbReference>
<organism evidence="1 2">
    <name type="scientific">Candidatus Cellulosilyticum pullistercoris</name>
    <dbReference type="NCBI Taxonomy" id="2838521"/>
    <lineage>
        <taxon>Bacteria</taxon>
        <taxon>Bacillati</taxon>
        <taxon>Bacillota</taxon>
        <taxon>Clostridia</taxon>
        <taxon>Lachnospirales</taxon>
        <taxon>Cellulosilyticaceae</taxon>
        <taxon>Cellulosilyticum</taxon>
    </lineage>
</organism>
<reference evidence="1" key="2">
    <citation type="submission" date="2021-04" db="EMBL/GenBank/DDBJ databases">
        <authorList>
            <person name="Gilroy R."/>
        </authorList>
    </citation>
    <scope>NUCLEOTIDE SEQUENCE</scope>
    <source>
        <strain evidence="1">B5-657</strain>
    </source>
</reference>
<gene>
    <name evidence="1" type="ORF">H9872_10595</name>
</gene>
<accession>A0A9E2KE07</accession>
<dbReference type="SUPFAM" id="SSF75169">
    <property type="entry name" value="DsrEFH-like"/>
    <property type="match status" value="1"/>
</dbReference>
<sequence length="112" mass="12055">MYKDVVIINSDTLGRGDEGVGQTLLGTFLRKLLANPNKPDAIIFYNSAVRLLTRQSYFLDVLDGLESSGVELLACGTCVFKVCGQNSLSVGRISNMDEIADVIVAATKVITL</sequence>
<name>A0A9E2KE07_9FIRM</name>
<reference evidence="1" key="1">
    <citation type="journal article" date="2021" name="PeerJ">
        <title>Extensive microbial diversity within the chicken gut microbiome revealed by metagenomics and culture.</title>
        <authorList>
            <person name="Gilroy R."/>
            <person name="Ravi A."/>
            <person name="Getino M."/>
            <person name="Pursley I."/>
            <person name="Horton D.L."/>
            <person name="Alikhan N.F."/>
            <person name="Baker D."/>
            <person name="Gharbi K."/>
            <person name="Hall N."/>
            <person name="Watson M."/>
            <person name="Adriaenssens E.M."/>
            <person name="Foster-Nyarko E."/>
            <person name="Jarju S."/>
            <person name="Secka A."/>
            <person name="Antonio M."/>
            <person name="Oren A."/>
            <person name="Chaudhuri R.R."/>
            <person name="La Ragione R."/>
            <person name="Hildebrand F."/>
            <person name="Pallen M.J."/>
        </authorList>
    </citation>
    <scope>NUCLEOTIDE SEQUENCE</scope>
    <source>
        <strain evidence="1">B5-657</strain>
    </source>
</reference>
<dbReference type="Proteomes" id="UP000824229">
    <property type="component" value="Unassembled WGS sequence"/>
</dbReference>
<protein>
    <submittedName>
        <fullName evidence="1">Sulfurtransferase-like selenium metabolism protein YedF</fullName>
    </submittedName>
</protein>
<evidence type="ECO:0000313" key="2">
    <source>
        <dbReference type="Proteomes" id="UP000824229"/>
    </source>
</evidence>